<dbReference type="InterPro" id="IPR036249">
    <property type="entry name" value="Thioredoxin-like_sf"/>
</dbReference>
<sequence length="117" mass="12934">MPVAECLDEESFTRALELAGRSKFIVIKFSASWCSPCNFMAPLFHELAAEMPDLAFVDIDVDGVAAIAASYKIEAMPTFLVLFDLEVKERFTGANINGVREMIKKAASKAPEEERDV</sequence>
<gene>
    <name evidence="3" type="ORF">PGLA2088_LOCUS46276</name>
    <name evidence="4" type="ORF">PGLA2088_LOCUS51348</name>
</gene>
<evidence type="ECO:0000259" key="2">
    <source>
        <dbReference type="PROSITE" id="PS51352"/>
    </source>
</evidence>
<evidence type="ECO:0000313" key="5">
    <source>
        <dbReference type="Proteomes" id="UP000626109"/>
    </source>
</evidence>
<dbReference type="CDD" id="cd02947">
    <property type="entry name" value="TRX_family"/>
    <property type="match status" value="1"/>
</dbReference>
<dbReference type="Pfam" id="PF00085">
    <property type="entry name" value="Thioredoxin"/>
    <property type="match status" value="1"/>
</dbReference>
<evidence type="ECO:0000256" key="1">
    <source>
        <dbReference type="ARBA" id="ARBA00023157"/>
    </source>
</evidence>
<feature type="domain" description="Thioredoxin" evidence="2">
    <location>
        <begin position="1"/>
        <end position="108"/>
    </location>
</feature>
<proteinExistence type="predicted"/>
<reference evidence="3" key="1">
    <citation type="submission" date="2021-02" db="EMBL/GenBank/DDBJ databases">
        <authorList>
            <person name="Dougan E. K."/>
            <person name="Rhodes N."/>
            <person name="Thang M."/>
            <person name="Chan C."/>
        </authorList>
    </citation>
    <scope>NUCLEOTIDE SEQUENCE</scope>
</reference>
<dbReference type="AlphaFoldDB" id="A0A813LM57"/>
<dbReference type="PROSITE" id="PS51352">
    <property type="entry name" value="THIOREDOXIN_2"/>
    <property type="match status" value="1"/>
</dbReference>
<dbReference type="EMBL" id="CAJNNW010036120">
    <property type="protein sequence ID" value="CAE8732154.1"/>
    <property type="molecule type" value="Genomic_DNA"/>
</dbReference>
<comment type="caution">
    <text evidence="3">The sequence shown here is derived from an EMBL/GenBank/DDBJ whole genome shotgun (WGS) entry which is preliminary data.</text>
</comment>
<dbReference type="Proteomes" id="UP000626109">
    <property type="component" value="Unassembled WGS sequence"/>
</dbReference>
<dbReference type="PANTHER" id="PTHR46115">
    <property type="entry name" value="THIOREDOXIN-LIKE PROTEIN 1"/>
    <property type="match status" value="1"/>
</dbReference>
<dbReference type="InterPro" id="IPR013766">
    <property type="entry name" value="Thioredoxin_domain"/>
</dbReference>
<dbReference type="SUPFAM" id="SSF52833">
    <property type="entry name" value="Thioredoxin-like"/>
    <property type="match status" value="1"/>
</dbReference>
<evidence type="ECO:0000313" key="4">
    <source>
        <dbReference type="EMBL" id="CAE8743332.1"/>
    </source>
</evidence>
<keyword evidence="1" id="KW-1015">Disulfide bond</keyword>
<name>A0A813LM57_POLGL</name>
<organism evidence="3 5">
    <name type="scientific">Polarella glacialis</name>
    <name type="common">Dinoflagellate</name>
    <dbReference type="NCBI Taxonomy" id="89957"/>
    <lineage>
        <taxon>Eukaryota</taxon>
        <taxon>Sar</taxon>
        <taxon>Alveolata</taxon>
        <taxon>Dinophyceae</taxon>
        <taxon>Suessiales</taxon>
        <taxon>Suessiaceae</taxon>
        <taxon>Polarella</taxon>
    </lineage>
</organism>
<accession>A0A813LM57</accession>
<dbReference type="EMBL" id="CAJNNW010037629">
    <property type="protein sequence ID" value="CAE8743332.1"/>
    <property type="molecule type" value="Genomic_DNA"/>
</dbReference>
<evidence type="ECO:0000313" key="3">
    <source>
        <dbReference type="EMBL" id="CAE8732154.1"/>
    </source>
</evidence>
<protein>
    <recommendedName>
        <fullName evidence="2">Thioredoxin domain-containing protein</fullName>
    </recommendedName>
</protein>
<dbReference type="Gene3D" id="3.40.30.10">
    <property type="entry name" value="Glutaredoxin"/>
    <property type="match status" value="1"/>
</dbReference>